<dbReference type="AlphaFoldDB" id="A0A0X8FDG8"/>
<keyword evidence="2" id="KW-0472">Membrane</keyword>
<protein>
    <submittedName>
        <fullName evidence="4">Short-chain dehydrogenase</fullName>
    </submittedName>
</protein>
<evidence type="ECO:0000313" key="5">
    <source>
        <dbReference type="Proteomes" id="UP000069912"/>
    </source>
</evidence>
<sequence length="599" mass="66508">MSRKTKKLILMLNDLVCVGIGALLTVYLIKYYVATDFGHYSIVTGIYYLIYVLAGLYFHNFSALVRFFGLRDAQEVVVANLIAGAGAFIVGTILFTVISHRYLFLLLLFATVGMILTRVIWRLYIDRKNGVKMAENEATRLLIVGAGQAGNLFIENFSKHPEKYAIIGAVDNDPQKQNIYIKGVPILGTIADIPQIVENKRIDMITITAPSMPADAVEEVVRMGNALDITVNQMPEVERVLAGEYKMAMKEIEISDLLGRKEIELDDEPVIDSISNQVILVTGAGGSIGSEICRQIVRFGPAQLILLGHGENSIYLINQELRSLELANTKITPVIADIQDKEHLDFLMQRYQPDIVYHAAAHKHVPLMEWNPTEAVKNNIYGTYNVAKAAEKAGVKKFVMISTDKANNPPNVMGATKRIAEMIVTGLNKDSQTTFSAVRFGNVLGSRGSVIPLFKKQIAAGGPVTVTHPDMRRYFMTIPEASRLVIQAGALAEGGELFILNMGEEVYIKDLAKKMIALSGHSEDEIEIIYTGMRPGEKLYEELLLNDETTDRQIDDNIFVGRVHNKSLEEIKAFVESLDLVTDQGDLNEKLTSFVHRDV</sequence>
<dbReference type="InterPro" id="IPR051203">
    <property type="entry name" value="Polysaccharide_Synthase-Rel"/>
</dbReference>
<reference evidence="5" key="2">
    <citation type="submission" date="2016-01" db="EMBL/GenBank/DDBJ databases">
        <title>Six Aerococcus type strain genome sequencing and assembly using PacBio and Illumina Hiseq.</title>
        <authorList>
            <person name="Carkaci D."/>
            <person name="Dargis R."/>
            <person name="Nielsen X.C."/>
            <person name="Skovgaard O."/>
            <person name="Fuursted K."/>
            <person name="Christensen J.J."/>
        </authorList>
    </citation>
    <scope>NUCLEOTIDE SEQUENCE [LARGE SCALE GENOMIC DNA]</scope>
    <source>
        <strain evidence="5">CCUG43001</strain>
    </source>
</reference>
<keyword evidence="2" id="KW-1133">Transmembrane helix</keyword>
<dbReference type="GeneID" id="92903806"/>
<dbReference type="Pfam" id="PF02719">
    <property type="entry name" value="Polysacc_synt_2"/>
    <property type="match status" value="1"/>
</dbReference>
<organism evidence="4 5">
    <name type="scientific">Aerococcus sanguinicola</name>
    <dbReference type="NCBI Taxonomy" id="119206"/>
    <lineage>
        <taxon>Bacteria</taxon>
        <taxon>Bacillati</taxon>
        <taxon>Bacillota</taxon>
        <taxon>Bacilli</taxon>
        <taxon>Lactobacillales</taxon>
        <taxon>Aerococcaceae</taxon>
        <taxon>Aerococcus</taxon>
    </lineage>
</organism>
<evidence type="ECO:0000256" key="2">
    <source>
        <dbReference type="SAM" id="Phobius"/>
    </source>
</evidence>
<dbReference type="EMBL" id="CP014160">
    <property type="protein sequence ID" value="AMB94507.1"/>
    <property type="molecule type" value="Genomic_DNA"/>
</dbReference>
<feature type="transmembrane region" description="Helical" evidence="2">
    <location>
        <begin position="77"/>
        <end position="98"/>
    </location>
</feature>
<evidence type="ECO:0000256" key="1">
    <source>
        <dbReference type="ARBA" id="ARBA00007430"/>
    </source>
</evidence>
<dbReference type="InterPro" id="IPR003869">
    <property type="entry name" value="Polysac_CapD-like"/>
</dbReference>
<gene>
    <name evidence="4" type="ORF">AWM72_06970</name>
</gene>
<evidence type="ECO:0000313" key="4">
    <source>
        <dbReference type="EMBL" id="AMB94507.1"/>
    </source>
</evidence>
<feature type="domain" description="Polysaccharide biosynthesis protein CapD-like" evidence="3">
    <location>
        <begin position="279"/>
        <end position="560"/>
    </location>
</feature>
<accession>A0A0X8FDG8</accession>
<keyword evidence="2" id="KW-0812">Transmembrane</keyword>
<comment type="similarity">
    <text evidence="1">Belongs to the polysaccharide synthase family.</text>
</comment>
<feature type="transmembrane region" description="Helical" evidence="2">
    <location>
        <begin position="45"/>
        <end position="65"/>
    </location>
</feature>
<evidence type="ECO:0000259" key="3">
    <source>
        <dbReference type="Pfam" id="PF02719"/>
    </source>
</evidence>
<proteinExistence type="inferred from homology"/>
<dbReference type="PANTHER" id="PTHR43318:SF1">
    <property type="entry name" value="POLYSACCHARIDE BIOSYNTHESIS PROTEIN EPSC-RELATED"/>
    <property type="match status" value="1"/>
</dbReference>
<dbReference type="KEGG" id="asan:AWM72_06970"/>
<dbReference type="Gene3D" id="3.40.50.720">
    <property type="entry name" value="NAD(P)-binding Rossmann-like Domain"/>
    <property type="match status" value="2"/>
</dbReference>
<dbReference type="Proteomes" id="UP000069912">
    <property type="component" value="Chromosome"/>
</dbReference>
<dbReference type="CDD" id="cd05237">
    <property type="entry name" value="UDP_invert_4-6DH_SDR_e"/>
    <property type="match status" value="1"/>
</dbReference>
<feature type="transmembrane region" description="Helical" evidence="2">
    <location>
        <begin position="104"/>
        <end position="124"/>
    </location>
</feature>
<dbReference type="Pfam" id="PF13727">
    <property type="entry name" value="CoA_binding_3"/>
    <property type="match status" value="1"/>
</dbReference>
<dbReference type="InterPro" id="IPR036291">
    <property type="entry name" value="NAD(P)-bd_dom_sf"/>
</dbReference>
<feature type="transmembrane region" description="Helical" evidence="2">
    <location>
        <begin position="12"/>
        <end position="33"/>
    </location>
</feature>
<name>A0A0X8FDG8_9LACT</name>
<dbReference type="RefSeq" id="WP_067975339.1">
    <property type="nucleotide sequence ID" value="NZ_CAJHKM010000002.1"/>
</dbReference>
<dbReference type="SUPFAM" id="SSF51735">
    <property type="entry name" value="NAD(P)-binding Rossmann-fold domains"/>
    <property type="match status" value="2"/>
</dbReference>
<dbReference type="PANTHER" id="PTHR43318">
    <property type="entry name" value="UDP-N-ACETYLGLUCOSAMINE 4,6-DEHYDRATASE"/>
    <property type="match status" value="1"/>
</dbReference>
<reference evidence="4 5" key="1">
    <citation type="journal article" date="2016" name="Genome Announc.">
        <title>Complete Genome Sequences of Aerococcus christensenii CCUG 28831T, Aerococcus sanguinicola CCUG 43001T, Aerococcus urinae CCUG 36881T, Aerococcus urinaeequi CCUG 28094T, Aerococcus urinaehominis CCUG 42038 BT, and Aerococcus viridans CCUG 4311T.</title>
        <authorList>
            <person name="Carkaci D."/>
            <person name="Dargis R."/>
            <person name="Nielsen X.C."/>
            <person name="Skovgaard O."/>
            <person name="Fuursted K."/>
            <person name="Christensen J.J."/>
        </authorList>
    </citation>
    <scope>NUCLEOTIDE SEQUENCE [LARGE SCALE GENOMIC DNA]</scope>
    <source>
        <strain evidence="4 5">CCUG43001</strain>
    </source>
</reference>
<keyword evidence="5" id="KW-1185">Reference proteome</keyword>